<dbReference type="GeneID" id="11541655"/>
<dbReference type="PANTHER" id="PTHR11910">
    <property type="entry name" value="ATP SYNTHASE DELTA CHAIN"/>
    <property type="match status" value="1"/>
</dbReference>
<dbReference type="SUPFAM" id="SSF47928">
    <property type="entry name" value="N-terminal domain of the delta subunit of the F1F0-ATP synthase"/>
    <property type="match status" value="1"/>
</dbReference>
<evidence type="ECO:0000256" key="8">
    <source>
        <dbReference type="ARBA" id="ARBA00023310"/>
    </source>
</evidence>
<evidence type="ECO:0000256" key="5">
    <source>
        <dbReference type="ARBA" id="ARBA00023065"/>
    </source>
</evidence>
<dbReference type="HAMAP" id="MF_01416">
    <property type="entry name" value="ATP_synth_delta_bact"/>
    <property type="match status" value="1"/>
</dbReference>
<keyword evidence="9" id="KW-0139">CF(1)</keyword>
<evidence type="ECO:0000256" key="4">
    <source>
        <dbReference type="ARBA" id="ARBA00022781"/>
    </source>
</evidence>
<evidence type="ECO:0000256" key="1">
    <source>
        <dbReference type="ARBA" id="ARBA00004370"/>
    </source>
</evidence>
<comment type="subunit">
    <text evidence="9">F-type ATPases have 2 components, F(1) - the catalytic core - and F(0) - the membrane proton channel. F(1) has five subunits: alpha(3), beta(3), gamma(1), delta(1), epsilon(1). CF(0) has four main subunits: a(1), b(1), b'(1) and c(10-14). The alpha and beta chains form an alternating ring which encloses part of the gamma chain. F(1) is attached to F(0) by a central stalk formed by the gamma and epsilon chains, while a peripheral stalk is formed by the delta, b and b' chains.</text>
</comment>
<keyword evidence="6 9" id="KW-0793">Thylakoid</keyword>
<dbReference type="NCBIfam" id="TIGR01145">
    <property type="entry name" value="ATP_synt_delta"/>
    <property type="match status" value="1"/>
</dbReference>
<proteinExistence type="inferred from homology"/>
<reference evidence="10" key="1">
    <citation type="journal article" date="2012" name="Int J Biol">
        <title>Complete chloroplast genome sequence of freshwater araphid pennate diatom alga Synedra acus from Lake Baikal.</title>
        <authorList>
            <person name="Galachyants Y.P."/>
            <person name="Morozov A."/>
            <person name="Mardanov A.V."/>
            <person name="Beletsky A.V."/>
            <person name="Ravin N.V."/>
            <person name="Petrova D.P."/>
            <person name="Likhoshway Y.V."/>
        </authorList>
    </citation>
    <scope>NUCLEOTIDE SEQUENCE</scope>
    <source>
        <strain evidence="10">G9</strain>
    </source>
</reference>
<geneLocation type="chloroplast" evidence="10"/>
<name>H2EV61_9STRA</name>
<evidence type="ECO:0000256" key="9">
    <source>
        <dbReference type="HAMAP-Rule" id="MF_01416"/>
    </source>
</evidence>
<dbReference type="InterPro" id="IPR026015">
    <property type="entry name" value="ATP_synth_OSCP/delta_N_sf"/>
</dbReference>
<comment type="function">
    <text evidence="9">F(1)F(0) ATP synthase produces ATP from ADP in the presence of a proton or sodium gradient. F-type ATPases consist of two structural domains, F(1) containing the extramembraneous catalytic core and F(0) containing the membrane proton channel, linked together by a central stalk and a peripheral stalk. During catalysis, ATP synthesis in the catalytic domain of F(1) is coupled via a rotary mechanism of the central stalk subunits to proton translocation.</text>
</comment>
<dbReference type="RefSeq" id="YP_005089696.1">
    <property type="nucleotide sequence ID" value="NC_016731.1"/>
</dbReference>
<keyword evidence="3 9" id="KW-0813">Transport</keyword>
<dbReference type="Gene3D" id="1.10.520.20">
    <property type="entry name" value="N-terminal domain of the delta subunit of the F1F0-ATP synthase"/>
    <property type="match status" value="1"/>
</dbReference>
<evidence type="ECO:0000313" key="10">
    <source>
        <dbReference type="EMBL" id="AEX37821.1"/>
    </source>
</evidence>
<evidence type="ECO:0000256" key="2">
    <source>
        <dbReference type="ARBA" id="ARBA00007046"/>
    </source>
</evidence>
<accession>H2EV61</accession>
<gene>
    <name evidence="9" type="primary">atpD</name>
</gene>
<keyword evidence="7 9" id="KW-0472">Membrane</keyword>
<dbReference type="GO" id="GO:0045259">
    <property type="term" value="C:proton-transporting ATP synthase complex"/>
    <property type="evidence" value="ECO:0007669"/>
    <property type="project" value="UniProtKB-KW"/>
</dbReference>
<protein>
    <recommendedName>
        <fullName evidence="9">ATP synthase subunit delta, chloroplastic</fullName>
    </recommendedName>
    <alternativeName>
        <fullName evidence="9">ATP synthase F(1) sector subunit delta</fullName>
    </alternativeName>
    <alternativeName>
        <fullName evidence="9">F-type ATPase subunit delta</fullName>
    </alternativeName>
</protein>
<comment type="similarity">
    <text evidence="2 9">Belongs to the ATPase delta chain family.</text>
</comment>
<dbReference type="AlphaFoldDB" id="H2EV61"/>
<comment type="subcellular location">
    <subcellularLocation>
        <location evidence="1">Membrane</location>
    </subcellularLocation>
    <subcellularLocation>
        <location evidence="9">Plastid</location>
        <location evidence="9">Chloroplast thylakoid membrane</location>
        <topology evidence="9">Peripheral membrane protein</topology>
    </subcellularLocation>
</comment>
<evidence type="ECO:0000256" key="7">
    <source>
        <dbReference type="ARBA" id="ARBA00023136"/>
    </source>
</evidence>
<dbReference type="GO" id="GO:0009535">
    <property type="term" value="C:chloroplast thylakoid membrane"/>
    <property type="evidence" value="ECO:0007669"/>
    <property type="project" value="UniProtKB-SubCell"/>
</dbReference>
<keyword evidence="10" id="KW-0934">Plastid</keyword>
<keyword evidence="5 9" id="KW-0406">Ion transport</keyword>
<comment type="function">
    <text evidence="9">This protein is part of the stalk that links CF(0) to CF(1). It either transmits conformational changes from CF(0) to CF(1) or is implicated in proton conduction.</text>
</comment>
<keyword evidence="4 9" id="KW-0375">Hydrogen ion transport</keyword>
<dbReference type="EMBL" id="JQ088178">
    <property type="protein sequence ID" value="AEX37821.1"/>
    <property type="molecule type" value="Genomic_DNA"/>
</dbReference>
<evidence type="ECO:0000256" key="3">
    <source>
        <dbReference type="ARBA" id="ARBA00022448"/>
    </source>
</evidence>
<organism evidence="10">
    <name type="scientific">Ulnaria acus</name>
    <dbReference type="NCBI Taxonomy" id="1436140"/>
    <lineage>
        <taxon>Eukaryota</taxon>
        <taxon>Sar</taxon>
        <taxon>Stramenopiles</taxon>
        <taxon>Ochrophyta</taxon>
        <taxon>Bacillariophyta</taxon>
        <taxon>Fragilariophyceae</taxon>
        <taxon>Fragilariophycidae</taxon>
        <taxon>Licmophorales</taxon>
        <taxon>Ulnariaceae</taxon>
        <taxon>Ulnaria</taxon>
    </lineage>
</organism>
<keyword evidence="10" id="KW-0150">Chloroplast</keyword>
<sequence length="187" mass="21193">MSKNPLALKVAAPYARALFDFVKETGTLFEVTSDIQNIQGLLFKSRELFKCLQNPVISAQAKQEILIKVVGKKMNQETLQFLTTLIKRNRINLLPTIIFSYLELVYKTANSRAFQIISAKDLSNGQRTRLIKKIKSIAKQSRIMIQFSTDESLIGGFLIKNQGKIVDYSVKNKLNLLAKQLDTVLEI</sequence>
<dbReference type="InterPro" id="IPR000711">
    <property type="entry name" value="ATPase_OSCP/dsu"/>
</dbReference>
<evidence type="ECO:0000256" key="6">
    <source>
        <dbReference type="ARBA" id="ARBA00023078"/>
    </source>
</evidence>
<dbReference type="Pfam" id="PF00213">
    <property type="entry name" value="OSCP"/>
    <property type="match status" value="1"/>
</dbReference>
<dbReference type="PRINTS" id="PR00125">
    <property type="entry name" value="ATPASEDELTA"/>
</dbReference>
<dbReference type="GO" id="GO:0046933">
    <property type="term" value="F:proton-transporting ATP synthase activity, rotational mechanism"/>
    <property type="evidence" value="ECO:0007669"/>
    <property type="project" value="UniProtKB-UniRule"/>
</dbReference>
<keyword evidence="8 9" id="KW-0066">ATP synthesis</keyword>